<reference evidence="2 3" key="1">
    <citation type="submission" date="2024-03" db="EMBL/GenBank/DDBJ databases">
        <title>Novel species of the genus Variovorax.</title>
        <authorList>
            <person name="Liu Q."/>
            <person name="Xin Y.-H."/>
        </authorList>
    </citation>
    <scope>NUCLEOTIDE SEQUENCE [LARGE SCALE GENOMIC DNA]</scope>
    <source>
        <strain evidence="2 3">KACC 18501</strain>
    </source>
</reference>
<organism evidence="2 3">
    <name type="scientific">Variovorax humicola</name>
    <dbReference type="NCBI Taxonomy" id="1769758"/>
    <lineage>
        <taxon>Bacteria</taxon>
        <taxon>Pseudomonadati</taxon>
        <taxon>Pseudomonadota</taxon>
        <taxon>Betaproteobacteria</taxon>
        <taxon>Burkholderiales</taxon>
        <taxon>Comamonadaceae</taxon>
        <taxon>Variovorax</taxon>
    </lineage>
</organism>
<dbReference type="Gene3D" id="3.40.1350.120">
    <property type="match status" value="1"/>
</dbReference>
<sequence length="101" mass="10889">MEQLPNNQGSTKIKQPDLTINGELADVYSPKSGDVQSIWDADTLKADPSLKTFRAKNIGVNLADSPLNASEVAQYVQRNPVPGLRNFVLIKGGKLNLNAGL</sequence>
<dbReference type="EMBL" id="JBBKZV010000031">
    <property type="protein sequence ID" value="MEJ8826280.1"/>
    <property type="molecule type" value="Genomic_DNA"/>
</dbReference>
<comment type="caution">
    <text evidence="2">The sequence shown here is derived from an EMBL/GenBank/DDBJ whole genome shotgun (WGS) entry which is preliminary data.</text>
</comment>
<evidence type="ECO:0000313" key="3">
    <source>
        <dbReference type="Proteomes" id="UP001363010"/>
    </source>
</evidence>
<dbReference type="RefSeq" id="WP_340367317.1">
    <property type="nucleotide sequence ID" value="NZ_JBBKZV010000031.1"/>
</dbReference>
<feature type="domain" description="tRNA nuclease CdiA C-terminal" evidence="1">
    <location>
        <begin position="14"/>
        <end position="93"/>
    </location>
</feature>
<evidence type="ECO:0000259" key="1">
    <source>
        <dbReference type="Pfam" id="PF18451"/>
    </source>
</evidence>
<dbReference type="InterPro" id="IPR040559">
    <property type="entry name" value="CdiA_C"/>
</dbReference>
<dbReference type="Proteomes" id="UP001363010">
    <property type="component" value="Unassembled WGS sequence"/>
</dbReference>
<dbReference type="Pfam" id="PF18451">
    <property type="entry name" value="CdiA_C"/>
    <property type="match status" value="1"/>
</dbReference>
<proteinExistence type="predicted"/>
<name>A0ABU8W8C0_9BURK</name>
<gene>
    <name evidence="2" type="ORF">WKW80_30375</name>
</gene>
<keyword evidence="3" id="KW-1185">Reference proteome</keyword>
<evidence type="ECO:0000313" key="2">
    <source>
        <dbReference type="EMBL" id="MEJ8826280.1"/>
    </source>
</evidence>
<accession>A0ABU8W8C0</accession>
<protein>
    <recommendedName>
        <fullName evidence="1">tRNA nuclease CdiA C-terminal domain-containing protein</fullName>
    </recommendedName>
</protein>